<keyword evidence="2" id="KW-1185">Reference proteome</keyword>
<protein>
    <submittedName>
        <fullName evidence="1">Uncharacterized protein</fullName>
    </submittedName>
</protein>
<reference evidence="1" key="1">
    <citation type="submission" date="2020-05" db="EMBL/GenBank/DDBJ databases">
        <title>Large-scale comparative analyses of tick genomes elucidate their genetic diversity and vector capacities.</title>
        <authorList>
            <person name="Jia N."/>
            <person name="Wang J."/>
            <person name="Shi W."/>
            <person name="Du L."/>
            <person name="Sun Y."/>
            <person name="Zhan W."/>
            <person name="Jiang J."/>
            <person name="Wang Q."/>
            <person name="Zhang B."/>
            <person name="Ji P."/>
            <person name="Sakyi L.B."/>
            <person name="Cui X."/>
            <person name="Yuan T."/>
            <person name="Jiang B."/>
            <person name="Yang W."/>
            <person name="Lam T.T.-Y."/>
            <person name="Chang Q."/>
            <person name="Ding S."/>
            <person name="Wang X."/>
            <person name="Zhu J."/>
            <person name="Ruan X."/>
            <person name="Zhao L."/>
            <person name="Wei J."/>
            <person name="Que T."/>
            <person name="Du C."/>
            <person name="Cheng J."/>
            <person name="Dai P."/>
            <person name="Han X."/>
            <person name="Huang E."/>
            <person name="Gao Y."/>
            <person name="Liu J."/>
            <person name="Shao H."/>
            <person name="Ye R."/>
            <person name="Li L."/>
            <person name="Wei W."/>
            <person name="Wang X."/>
            <person name="Wang C."/>
            <person name="Yang T."/>
            <person name="Huo Q."/>
            <person name="Li W."/>
            <person name="Guo W."/>
            <person name="Chen H."/>
            <person name="Zhou L."/>
            <person name="Ni X."/>
            <person name="Tian J."/>
            <person name="Zhou Y."/>
            <person name="Sheng Y."/>
            <person name="Liu T."/>
            <person name="Pan Y."/>
            <person name="Xia L."/>
            <person name="Li J."/>
            <person name="Zhao F."/>
            <person name="Cao W."/>
        </authorList>
    </citation>
    <scope>NUCLEOTIDE SEQUENCE</scope>
    <source>
        <strain evidence="1">Hyas-2018</strain>
    </source>
</reference>
<accession>A0ACB7TPJ7</accession>
<name>A0ACB7TPJ7_HYAAI</name>
<gene>
    <name evidence="1" type="ORF">HPB50_015301</name>
</gene>
<evidence type="ECO:0000313" key="2">
    <source>
        <dbReference type="Proteomes" id="UP000821845"/>
    </source>
</evidence>
<proteinExistence type="predicted"/>
<organism evidence="1 2">
    <name type="scientific">Hyalomma asiaticum</name>
    <name type="common">Tick</name>
    <dbReference type="NCBI Taxonomy" id="266040"/>
    <lineage>
        <taxon>Eukaryota</taxon>
        <taxon>Metazoa</taxon>
        <taxon>Ecdysozoa</taxon>
        <taxon>Arthropoda</taxon>
        <taxon>Chelicerata</taxon>
        <taxon>Arachnida</taxon>
        <taxon>Acari</taxon>
        <taxon>Parasitiformes</taxon>
        <taxon>Ixodida</taxon>
        <taxon>Ixodoidea</taxon>
        <taxon>Ixodidae</taxon>
        <taxon>Hyalomminae</taxon>
        <taxon>Hyalomma</taxon>
    </lineage>
</organism>
<evidence type="ECO:0000313" key="1">
    <source>
        <dbReference type="EMBL" id="KAH6946779.1"/>
    </source>
</evidence>
<dbReference type="EMBL" id="CM023481">
    <property type="protein sequence ID" value="KAH6946779.1"/>
    <property type="molecule type" value="Genomic_DNA"/>
</dbReference>
<dbReference type="Proteomes" id="UP000821845">
    <property type="component" value="Chromosome 1"/>
</dbReference>
<comment type="caution">
    <text evidence="1">The sequence shown here is derived from an EMBL/GenBank/DDBJ whole genome shotgun (WGS) entry which is preliminary data.</text>
</comment>
<sequence length="1075" mass="119464">MSIDQKVVYDRQVDKLFGLVDMGTAEMSTSVPLVANRLLRFVLRGLSTVYVIPVGYFFTRCLKNDKRFSHDGTLVHGVPHPLREGDPLFLSFDPNHLIKNLRTNFLEREILDGKQVIRGGFYLKKLFDIQSSLLLKPVRFLTRSHVEPTNIEKMKVRRATQTMSPEVGILQAAQSGNAPTTSEMKTAIKLAIERDETSPLPDVINCATREIASELEFVQSYSQEADLEIASLVYLAGYLARVCEDKESQDTKKRSSSKRKKGTRSANSSAPPFNRQRAAKAEVTVQRRRSTGSVYTVGQGHVGQLGLGPDVMESTWPAVVADLKDVADVVAGGMHTLCLTADGKVWSFGCNDEGALVRQTSSLDGSETTPGTVEIPEMLTRVTAGDSHSAALTVSGKVYLWGNFRDSRGQMGLITPGKAEPEPKLVISNIAQIASGSDHVAMLTAKGELLTMGCREQGQLGRLSTRTETRRSCVRAENPLKPTVVPVTKPKGCKMRAFDRVWAGAYTTFARLRDSGRLCACGLNNYHQLGELPQLLSKNGTIVPRPQPLISCDKHRAQYACVLSFSARARQWRAKYNRDRATPLECGRLHSWGFGTNGQLGHGGDDDLFEPKFVAGKFAAKKTLVVSGARAVQFHQRPTPQRAFPEGVRASSVDVFRKPPRRSPVDENKEQGTLGGPPGMTAGTDRHRTQAASRHFNHEDFIKGKRRRLKKGAVPSVFEEYPPHLQPKSTPARNTASIEKRVSNAMAQNDSACGTATQQLLPAEPVEEMSQCCSMDTSTVTNSHDRGVQVNSTSTSRVLVTEKAKWTRKEKGLRSELLRLKQTVDKYKMELKKLHDDALVADVSYIKKRAEEKEPAALFLIDQIKNFRKKRPSWSEETTNRFLAHDFGPKGEVSSSYIKKLYELQKDLVVKPVRYLSRKHVYPNNIEKMNVTRAIQVLSPDVTAALEHLRDQAGHTLSVSFAGCSQDRGGLLYPSDQLLFTLDVLRAFADRALKDNPTLQKQLSTLVKHAVPAICASNLLKCRESDGIHRVKLMELISVRFLRPLLVNYAFNVSDKHDAFKYFAKKPLSRKSVKM</sequence>